<evidence type="ECO:0000259" key="4">
    <source>
        <dbReference type="Pfam" id="PF01636"/>
    </source>
</evidence>
<comment type="cofactor">
    <cofactor evidence="1">
        <name>pyridoxal 5'-phosphate</name>
        <dbReference type="ChEBI" id="CHEBI:597326"/>
    </cofactor>
</comment>
<dbReference type="NCBIfam" id="NF004800">
    <property type="entry name" value="PRK06149.1"/>
    <property type="match status" value="1"/>
</dbReference>
<dbReference type="PROSITE" id="PS00600">
    <property type="entry name" value="AA_TRANSFER_CLASS_3"/>
    <property type="match status" value="1"/>
</dbReference>
<gene>
    <name evidence="5" type="ORF">GA0061105_103369</name>
</gene>
<dbReference type="Pfam" id="PF00202">
    <property type="entry name" value="Aminotran_3"/>
    <property type="match status" value="1"/>
</dbReference>
<dbReference type="GO" id="GO:0016829">
    <property type="term" value="F:lyase activity"/>
    <property type="evidence" value="ECO:0007669"/>
    <property type="project" value="UniProtKB-KW"/>
</dbReference>
<dbReference type="Gene3D" id="3.40.640.10">
    <property type="entry name" value="Type I PLP-dependent aspartate aminotransferase-like (Major domain)"/>
    <property type="match status" value="1"/>
</dbReference>
<dbReference type="InterPro" id="IPR015424">
    <property type="entry name" value="PyrdxlP-dep_Trfase"/>
</dbReference>
<dbReference type="Pfam" id="PF01636">
    <property type="entry name" value="APH"/>
    <property type="match status" value="1"/>
</dbReference>
<dbReference type="SUPFAM" id="SSF56112">
    <property type="entry name" value="Protein kinase-like (PK-like)"/>
    <property type="match status" value="1"/>
</dbReference>
<accession>A0A1C3Y0A1</accession>
<dbReference type="EMBL" id="FMAJ01000003">
    <property type="protein sequence ID" value="SCB57910.1"/>
    <property type="molecule type" value="Genomic_DNA"/>
</dbReference>
<keyword evidence="5" id="KW-0456">Lyase</keyword>
<evidence type="ECO:0000313" key="6">
    <source>
        <dbReference type="Proteomes" id="UP000198723"/>
    </source>
</evidence>
<dbReference type="Gene3D" id="3.90.1200.10">
    <property type="match status" value="1"/>
</dbReference>
<dbReference type="SUPFAM" id="SSF53383">
    <property type="entry name" value="PLP-dependent transferases"/>
    <property type="match status" value="1"/>
</dbReference>
<dbReference type="InterPro" id="IPR002575">
    <property type="entry name" value="Aminoglycoside_PTrfase"/>
</dbReference>
<dbReference type="STRING" id="1138170.GA0061105_103369"/>
<keyword evidence="5" id="KW-0418">Kinase</keyword>
<evidence type="ECO:0000256" key="1">
    <source>
        <dbReference type="ARBA" id="ARBA00001933"/>
    </source>
</evidence>
<dbReference type="GO" id="GO:0008483">
    <property type="term" value="F:transaminase activity"/>
    <property type="evidence" value="ECO:0007669"/>
    <property type="project" value="InterPro"/>
</dbReference>
<keyword evidence="3" id="KW-0663">Pyridoxal phosphate</keyword>
<evidence type="ECO:0000256" key="2">
    <source>
        <dbReference type="ARBA" id="ARBA00008954"/>
    </source>
</evidence>
<dbReference type="InterPro" id="IPR015422">
    <property type="entry name" value="PyrdxlP-dep_Trfase_small"/>
</dbReference>
<feature type="domain" description="Aminoglycoside phosphotransferase" evidence="4">
    <location>
        <begin position="36"/>
        <end position="263"/>
    </location>
</feature>
<evidence type="ECO:0000313" key="5">
    <source>
        <dbReference type="EMBL" id="SCB57910.1"/>
    </source>
</evidence>
<dbReference type="CDD" id="cd00610">
    <property type="entry name" value="OAT_like"/>
    <property type="match status" value="1"/>
</dbReference>
<comment type="similarity">
    <text evidence="2">Belongs to the class-III pyridoxal-phosphate-dependent aminotransferase family.</text>
</comment>
<protein>
    <submittedName>
        <fullName evidence="5">Hydroxylysine kinase /5-phosphonooxy-L-lysine phospho-lyase apoenzyme</fullName>
    </submittedName>
</protein>
<reference evidence="5 6" key="1">
    <citation type="submission" date="2016-08" db="EMBL/GenBank/DDBJ databases">
        <authorList>
            <person name="Seilhamer J.J."/>
        </authorList>
    </citation>
    <scope>NUCLEOTIDE SEQUENCE [LARGE SCALE GENOMIC DNA]</scope>
    <source>
        <strain evidence="5 6">HBR26</strain>
    </source>
</reference>
<proteinExistence type="inferred from homology"/>
<organism evidence="5 6">
    <name type="scientific">Rhizobium aethiopicum</name>
    <dbReference type="NCBI Taxonomy" id="1138170"/>
    <lineage>
        <taxon>Bacteria</taxon>
        <taxon>Pseudomonadati</taxon>
        <taxon>Pseudomonadota</taxon>
        <taxon>Alphaproteobacteria</taxon>
        <taxon>Hyphomicrobiales</taxon>
        <taxon>Rhizobiaceae</taxon>
        <taxon>Rhizobium/Agrobacterium group</taxon>
        <taxon>Rhizobium</taxon>
    </lineage>
</organism>
<sequence length="979" mass="104954">MTDEALVDRMALSRPDVTIAEAEEILLAHYSLSGTLTELGSQQDRNYRIDSDRGRYVLKICHAAYETRELEAQNAALQYLKRREDAPRVPTVIATNDGREIVVLTVRGRGYQVRLLEFLEGQGLTEMKYLAPACVAALGALCARLAQALANFDHPGLDRSLQWDLRRAGPVAVQLLSAITDSAARDRIAKTMVMAVRRIQPLAPSLRLQAVHHDVTGDNVVGHRDAHGRTIPDGVIDFGDIIRGWLVGDLAVTCASLLHQANGDPFHILPAVTAYQAIYPLSDEELKALWPLIVARAVILVASSEQQMSIDPDNDYVRGNLDRERAIFDTAMSVPFELMETAILKAVGADVAAPLTSGWLPLLPDIDAAAIAYVDLGVRSAHFSAGNWLNADMDWRLLARAATENGTAATRYGEYRLSRAALGSTAGQATFALHVDICLAAGSAVAAPFAGRIGWKDQHLTLAGETMTLHLDGLDPSIEGGVEDGAVLAAGDPLGSVFGEASSLGGLRLQLCSVAGLEPPLFATPREAAAWSALCPSPSPLLSPGAGAPQAETAELLVRRKAHLASAQKNYYAAPPQIERGWREHLFDVEGRAYLDMVNNVTILGHGHPRLAAEISAQWLRLNTNSRFHYAAIAKYSEHLAALAPDGLDAVFLVNSGSEANDLAIRLAQAHSGARNMLCLLEAYHGWSAASDAVSTSIADNPLALTTRPGWVHAAVSPNTYRGAFRGPDTAANYLAAVTPMLEAIDAGGEGLAGFICESVYGNAGGIPLPEGYLKEIYAEVHARGGLCIADEVQVGFGRLGHYFWGFEQQGVVPDIITIAKGMGNGHPLGAVITRREIAQSLEKQGPFFSSTGGSPVSCVVGMTVLDIMADEKLQENARTVGDHLKARLAALIDRHPIAGAVHGMGLYLGLEFVRDRTTLEPATEETAAICDRLLDLGIIMQPTGDHQNVLKIKPPLCLSIESADFFADMLEKVLQEGW</sequence>
<dbReference type="InterPro" id="IPR011009">
    <property type="entry name" value="Kinase-like_dom_sf"/>
</dbReference>
<dbReference type="RefSeq" id="WP_092749493.1">
    <property type="nucleotide sequence ID" value="NZ_FMAJ01000003.1"/>
</dbReference>
<dbReference type="GO" id="GO:0016301">
    <property type="term" value="F:kinase activity"/>
    <property type="evidence" value="ECO:0007669"/>
    <property type="project" value="UniProtKB-KW"/>
</dbReference>
<dbReference type="InterPro" id="IPR015421">
    <property type="entry name" value="PyrdxlP-dep_Trfase_major"/>
</dbReference>
<evidence type="ECO:0000256" key="3">
    <source>
        <dbReference type="ARBA" id="ARBA00022898"/>
    </source>
</evidence>
<dbReference type="GO" id="GO:0030170">
    <property type="term" value="F:pyridoxal phosphate binding"/>
    <property type="evidence" value="ECO:0007669"/>
    <property type="project" value="InterPro"/>
</dbReference>
<dbReference type="Proteomes" id="UP000198723">
    <property type="component" value="Unassembled WGS sequence"/>
</dbReference>
<dbReference type="PANTHER" id="PTHR45688:SF13">
    <property type="entry name" value="ALANINE--GLYOXYLATE AMINOTRANSFERASE 2-LIKE"/>
    <property type="match status" value="1"/>
</dbReference>
<name>A0A1C3Y0A1_9HYPH</name>
<keyword evidence="5" id="KW-0808">Transferase</keyword>
<dbReference type="PANTHER" id="PTHR45688">
    <property type="match status" value="1"/>
</dbReference>
<dbReference type="Gene3D" id="3.90.1150.10">
    <property type="entry name" value="Aspartate Aminotransferase, domain 1"/>
    <property type="match status" value="1"/>
</dbReference>
<dbReference type="AlphaFoldDB" id="A0A1C3Y0A1"/>
<dbReference type="Gene3D" id="3.30.200.20">
    <property type="entry name" value="Phosphorylase Kinase, domain 1"/>
    <property type="match status" value="1"/>
</dbReference>
<dbReference type="InterPro" id="IPR005814">
    <property type="entry name" value="Aminotrans_3"/>
</dbReference>
<dbReference type="InterPro" id="IPR049704">
    <property type="entry name" value="Aminotrans_3_PPA_site"/>
</dbReference>